<dbReference type="Gene3D" id="6.20.240.40">
    <property type="match status" value="1"/>
</dbReference>
<feature type="domain" description="SAM-dependent MTase RsmB/NOP-type" evidence="12">
    <location>
        <begin position="53"/>
        <end position="364"/>
    </location>
</feature>
<dbReference type="PROSITE" id="PS51686">
    <property type="entry name" value="SAM_MT_RSMB_NOP"/>
    <property type="match status" value="1"/>
</dbReference>
<comment type="subcellular location">
    <subcellularLocation>
        <location evidence="1">Mitochondrion</location>
    </subcellularLocation>
</comment>
<dbReference type="AlphaFoldDB" id="A0A813Z379"/>
<evidence type="ECO:0000256" key="8">
    <source>
        <dbReference type="ARBA" id="ARBA00023128"/>
    </source>
</evidence>
<keyword evidence="7" id="KW-0809">Transit peptide</keyword>
<evidence type="ECO:0000313" key="14">
    <source>
        <dbReference type="Proteomes" id="UP000663879"/>
    </source>
</evidence>
<feature type="binding site" evidence="11">
    <location>
        <position position="187"/>
    </location>
    <ligand>
        <name>S-adenosyl-L-methionine</name>
        <dbReference type="ChEBI" id="CHEBI:59789"/>
    </ligand>
</feature>
<dbReference type="InterPro" id="IPR049560">
    <property type="entry name" value="MeTrfase_RsmB-F_NOP2_cat"/>
</dbReference>
<keyword evidence="8" id="KW-0496">Mitochondrion</keyword>
<evidence type="ECO:0000256" key="3">
    <source>
        <dbReference type="ARBA" id="ARBA00022603"/>
    </source>
</evidence>
<dbReference type="GO" id="GO:0005762">
    <property type="term" value="C:mitochondrial large ribosomal subunit"/>
    <property type="evidence" value="ECO:0007669"/>
    <property type="project" value="TreeGrafter"/>
</dbReference>
<dbReference type="InterPro" id="IPR023267">
    <property type="entry name" value="RCMT"/>
</dbReference>
<evidence type="ECO:0000256" key="7">
    <source>
        <dbReference type="ARBA" id="ARBA00022946"/>
    </source>
</evidence>
<reference evidence="13" key="1">
    <citation type="submission" date="2021-02" db="EMBL/GenBank/DDBJ databases">
        <authorList>
            <person name="Nowell W R."/>
        </authorList>
    </citation>
    <scope>NUCLEOTIDE SEQUENCE</scope>
    <source>
        <strain evidence="13">Ploen Becks lab</strain>
    </source>
</reference>
<dbReference type="CDD" id="cd02440">
    <property type="entry name" value="AdoMet_MTases"/>
    <property type="match status" value="1"/>
</dbReference>
<evidence type="ECO:0000256" key="4">
    <source>
        <dbReference type="ARBA" id="ARBA00022679"/>
    </source>
</evidence>
<keyword evidence="14" id="KW-1185">Reference proteome</keyword>
<keyword evidence="4 11" id="KW-0808">Transferase</keyword>
<feature type="active site" description="Nucleophile" evidence="11">
    <location>
        <position position="291"/>
    </location>
</feature>
<dbReference type="Pfam" id="PF01189">
    <property type="entry name" value="Methyltr_RsmB-F"/>
    <property type="match status" value="1"/>
</dbReference>
<sequence length="366" mass="42310">MLKLRIPFNFIFSRQLHKEVRNKLKEKKSSKKLALDYFDFFYGSTFGKEWNPMRLALLTERKYTALVNNYSNFIETNSKLEKLGSINLLNFLEKYHEKNKHDVSNIHIPKNINIYTFDNGDTSQYPSPKQNSDNLMNYYCIDGASLLPIFAMNIQKDDLILDLCSSPGGKTLVMLQTLLPRNITCRDISQNRLERLVRMIKSYIPENEFKRLINIEMNLPILHKADEDRFDKVLVDVPCTNDRHSLHTDENNIFSKGRSEERASISKKQAELLTQGILSCKPNGTIIYSTCSLSPIQNEGVVNAVMNSFDGHSKFTLKIEPLDYLKDYFEYFLKFSSSCKTGLLVSPDIKKNFGPFYLCKISKLSK</sequence>
<keyword evidence="2" id="KW-0698">rRNA processing</keyword>
<keyword evidence="6 11" id="KW-0694">RNA-binding</keyword>
<comment type="catalytic activity">
    <reaction evidence="10">
        <text>a cytidine in rRNA + S-adenosyl-L-methionine = a 5-methylcytidine in rRNA + S-adenosyl-L-homocysteine + H(+)</text>
        <dbReference type="Rhea" id="RHEA:61484"/>
        <dbReference type="Rhea" id="RHEA-COMP:15836"/>
        <dbReference type="Rhea" id="RHEA-COMP:15837"/>
        <dbReference type="ChEBI" id="CHEBI:15378"/>
        <dbReference type="ChEBI" id="CHEBI:57856"/>
        <dbReference type="ChEBI" id="CHEBI:59789"/>
        <dbReference type="ChEBI" id="CHEBI:74483"/>
        <dbReference type="ChEBI" id="CHEBI:82748"/>
    </reaction>
</comment>
<feature type="binding site" evidence="11">
    <location>
        <position position="236"/>
    </location>
    <ligand>
        <name>S-adenosyl-L-methionine</name>
        <dbReference type="ChEBI" id="CHEBI:59789"/>
    </ligand>
</feature>
<dbReference type="InterPro" id="IPR029063">
    <property type="entry name" value="SAM-dependent_MTases_sf"/>
</dbReference>
<evidence type="ECO:0000259" key="12">
    <source>
        <dbReference type="PROSITE" id="PS51686"/>
    </source>
</evidence>
<dbReference type="PRINTS" id="PR02008">
    <property type="entry name" value="RCMTFAMILY"/>
</dbReference>
<keyword evidence="3 11" id="KW-0489">Methyltransferase</keyword>
<evidence type="ECO:0000256" key="5">
    <source>
        <dbReference type="ARBA" id="ARBA00022691"/>
    </source>
</evidence>
<dbReference type="Gene3D" id="3.40.50.150">
    <property type="entry name" value="Vaccinia Virus protein VP39"/>
    <property type="match status" value="1"/>
</dbReference>
<evidence type="ECO:0000256" key="6">
    <source>
        <dbReference type="ARBA" id="ARBA00022884"/>
    </source>
</evidence>
<gene>
    <name evidence="13" type="ORF">OXX778_LOCUS10986</name>
</gene>
<dbReference type="PANTHER" id="PTHR22808:SF3">
    <property type="entry name" value="5-METHYLCYTOSINE RRNA METHYLTRANSFERASE NSUN4"/>
    <property type="match status" value="1"/>
</dbReference>
<comment type="similarity">
    <text evidence="11">Belongs to the class I-like SAM-binding methyltransferase superfamily. RsmB/NOP family.</text>
</comment>
<dbReference type="PANTHER" id="PTHR22808">
    <property type="entry name" value="NCL1 YEAST -RELATED NOL1/NOP2/FMU SUN DOMAIN-CONTAINING"/>
    <property type="match status" value="1"/>
</dbReference>
<keyword evidence="5 11" id="KW-0949">S-adenosyl-L-methionine</keyword>
<evidence type="ECO:0000256" key="1">
    <source>
        <dbReference type="ARBA" id="ARBA00004173"/>
    </source>
</evidence>
<accession>A0A813Z379</accession>
<dbReference type="SUPFAM" id="SSF53335">
    <property type="entry name" value="S-adenosyl-L-methionine-dependent methyltransferases"/>
    <property type="match status" value="1"/>
</dbReference>
<comment type="caution">
    <text evidence="13">The sequence shown here is derived from an EMBL/GenBank/DDBJ whole genome shotgun (WGS) entry which is preliminary data.</text>
</comment>
<dbReference type="GO" id="GO:0008173">
    <property type="term" value="F:RNA methyltransferase activity"/>
    <property type="evidence" value="ECO:0007669"/>
    <property type="project" value="InterPro"/>
</dbReference>
<organism evidence="13 14">
    <name type="scientific">Brachionus calyciflorus</name>
    <dbReference type="NCBI Taxonomy" id="104777"/>
    <lineage>
        <taxon>Eukaryota</taxon>
        <taxon>Metazoa</taxon>
        <taxon>Spiralia</taxon>
        <taxon>Gnathifera</taxon>
        <taxon>Rotifera</taxon>
        <taxon>Eurotatoria</taxon>
        <taxon>Monogononta</taxon>
        <taxon>Pseudotrocha</taxon>
        <taxon>Ploima</taxon>
        <taxon>Brachionidae</taxon>
        <taxon>Brachionus</taxon>
    </lineage>
</organism>
<evidence type="ECO:0000256" key="2">
    <source>
        <dbReference type="ARBA" id="ARBA00022552"/>
    </source>
</evidence>
<proteinExistence type="inferred from homology"/>
<dbReference type="GO" id="GO:0031167">
    <property type="term" value="P:rRNA methylation"/>
    <property type="evidence" value="ECO:0007669"/>
    <property type="project" value="TreeGrafter"/>
</dbReference>
<evidence type="ECO:0000256" key="10">
    <source>
        <dbReference type="ARBA" id="ARBA00049302"/>
    </source>
</evidence>
<protein>
    <recommendedName>
        <fullName evidence="9">NOL1/NOP2/Sun domain family member 4</fullName>
    </recommendedName>
</protein>
<comment type="caution">
    <text evidence="11">Lacks conserved residue(s) required for the propagation of feature annotation.</text>
</comment>
<dbReference type="GO" id="GO:0003723">
    <property type="term" value="F:RNA binding"/>
    <property type="evidence" value="ECO:0007669"/>
    <property type="project" value="UniProtKB-UniRule"/>
</dbReference>
<dbReference type="EMBL" id="CAJNOC010001806">
    <property type="protein sequence ID" value="CAF0892571.1"/>
    <property type="molecule type" value="Genomic_DNA"/>
</dbReference>
<dbReference type="InterPro" id="IPR001678">
    <property type="entry name" value="MeTrfase_RsmB-F_NOP2_dom"/>
</dbReference>
<evidence type="ECO:0000256" key="9">
    <source>
        <dbReference type="ARBA" id="ARBA00042050"/>
    </source>
</evidence>
<dbReference type="Proteomes" id="UP000663879">
    <property type="component" value="Unassembled WGS sequence"/>
</dbReference>
<dbReference type="OrthoDB" id="8020218at2759"/>
<evidence type="ECO:0000256" key="11">
    <source>
        <dbReference type="PROSITE-ProRule" id="PRU01023"/>
    </source>
</evidence>
<evidence type="ECO:0000313" key="13">
    <source>
        <dbReference type="EMBL" id="CAF0892571.1"/>
    </source>
</evidence>
<name>A0A813Z379_9BILA</name>
<dbReference type="FunFam" id="3.40.50.150:FF:000055">
    <property type="entry name" value="5-methylcytosine rRNA methyltransferase NSUN4"/>
    <property type="match status" value="1"/>
</dbReference>